<dbReference type="Proteomes" id="UP001595711">
    <property type="component" value="Unassembled WGS sequence"/>
</dbReference>
<dbReference type="InterPro" id="IPR052518">
    <property type="entry name" value="CHR_Transporter"/>
</dbReference>
<evidence type="ECO:0000256" key="6">
    <source>
        <dbReference type="ARBA" id="ARBA00023136"/>
    </source>
</evidence>
<evidence type="ECO:0000256" key="2">
    <source>
        <dbReference type="ARBA" id="ARBA00005262"/>
    </source>
</evidence>
<evidence type="ECO:0000256" key="4">
    <source>
        <dbReference type="ARBA" id="ARBA00022692"/>
    </source>
</evidence>
<proteinExistence type="inferred from homology"/>
<evidence type="ECO:0000313" key="9">
    <source>
        <dbReference type="Proteomes" id="UP001595711"/>
    </source>
</evidence>
<accession>A0ABV7VIR5</accession>
<feature type="transmembrane region" description="Helical" evidence="7">
    <location>
        <begin position="6"/>
        <end position="28"/>
    </location>
</feature>
<dbReference type="PANTHER" id="PTHR43663:SF1">
    <property type="entry name" value="CHROMATE TRANSPORTER"/>
    <property type="match status" value="1"/>
</dbReference>
<evidence type="ECO:0000313" key="8">
    <source>
        <dbReference type="EMBL" id="MFC3677289.1"/>
    </source>
</evidence>
<name>A0ABV7VIR5_9PROT</name>
<keyword evidence="9" id="KW-1185">Reference proteome</keyword>
<evidence type="ECO:0000256" key="1">
    <source>
        <dbReference type="ARBA" id="ARBA00004651"/>
    </source>
</evidence>
<gene>
    <name evidence="8" type="ORF">ACFOOQ_17165</name>
</gene>
<dbReference type="InterPro" id="IPR003370">
    <property type="entry name" value="Chromate_transpt"/>
</dbReference>
<feature type="transmembrane region" description="Helical" evidence="7">
    <location>
        <begin position="49"/>
        <end position="70"/>
    </location>
</feature>
<keyword evidence="5 7" id="KW-1133">Transmembrane helix</keyword>
<evidence type="ECO:0000256" key="7">
    <source>
        <dbReference type="SAM" id="Phobius"/>
    </source>
</evidence>
<reference evidence="9" key="1">
    <citation type="journal article" date="2019" name="Int. J. Syst. Evol. Microbiol.">
        <title>The Global Catalogue of Microorganisms (GCM) 10K type strain sequencing project: providing services to taxonomists for standard genome sequencing and annotation.</title>
        <authorList>
            <consortium name="The Broad Institute Genomics Platform"/>
            <consortium name="The Broad Institute Genome Sequencing Center for Infectious Disease"/>
            <person name="Wu L."/>
            <person name="Ma J."/>
        </authorList>
    </citation>
    <scope>NUCLEOTIDE SEQUENCE [LARGE SCALE GENOMIC DNA]</scope>
    <source>
        <strain evidence="9">KCTC 42182</strain>
    </source>
</reference>
<dbReference type="PANTHER" id="PTHR43663">
    <property type="entry name" value="CHROMATE TRANSPORT PROTEIN-RELATED"/>
    <property type="match status" value="1"/>
</dbReference>
<evidence type="ECO:0000256" key="5">
    <source>
        <dbReference type="ARBA" id="ARBA00022989"/>
    </source>
</evidence>
<comment type="similarity">
    <text evidence="2">Belongs to the chromate ion transporter (CHR) (TC 2.A.51) family.</text>
</comment>
<comment type="caution">
    <text evidence="8">The sequence shown here is derived from an EMBL/GenBank/DDBJ whole genome shotgun (WGS) entry which is preliminary data.</text>
</comment>
<keyword evidence="4 7" id="KW-0812">Transmembrane</keyword>
<comment type="subcellular location">
    <subcellularLocation>
        <location evidence="1">Cell membrane</location>
        <topology evidence="1">Multi-pass membrane protein</topology>
    </subcellularLocation>
</comment>
<dbReference type="RefSeq" id="WP_379728828.1">
    <property type="nucleotide sequence ID" value="NZ_JBHRYJ010000004.1"/>
</dbReference>
<dbReference type="EMBL" id="JBHRYJ010000004">
    <property type="protein sequence ID" value="MFC3677289.1"/>
    <property type="molecule type" value="Genomic_DNA"/>
</dbReference>
<keyword evidence="6 7" id="KW-0472">Membrane</keyword>
<evidence type="ECO:0000256" key="3">
    <source>
        <dbReference type="ARBA" id="ARBA00022475"/>
    </source>
</evidence>
<sequence>MNDSPLTHLILTLAGLSLVAVGGGNSVLPEMHRQFVDVAHWFGDAEFNQMYALAQVSPGPNVLVVAVFGWRAAGYAGAVLGPLAMCLPSSVLTLVLGRLWHRFREAPWRMRIAAGLVPVSVGLVLSSGAVLAGNQDTNLMALALTTVTVIVTAATRLNPLWCLGAAGLTGLMTSLL</sequence>
<dbReference type="Pfam" id="PF02417">
    <property type="entry name" value="Chromate_transp"/>
    <property type="match status" value="1"/>
</dbReference>
<protein>
    <submittedName>
        <fullName evidence="8">Chromate transporter</fullName>
    </submittedName>
</protein>
<feature type="transmembrane region" description="Helical" evidence="7">
    <location>
        <begin position="112"/>
        <end position="133"/>
    </location>
</feature>
<feature type="transmembrane region" description="Helical" evidence="7">
    <location>
        <begin position="139"/>
        <end position="157"/>
    </location>
</feature>
<keyword evidence="3" id="KW-1003">Cell membrane</keyword>
<organism evidence="8 9">
    <name type="scientific">Ferrovibrio xuzhouensis</name>
    <dbReference type="NCBI Taxonomy" id="1576914"/>
    <lineage>
        <taxon>Bacteria</taxon>
        <taxon>Pseudomonadati</taxon>
        <taxon>Pseudomonadota</taxon>
        <taxon>Alphaproteobacteria</taxon>
        <taxon>Rhodospirillales</taxon>
        <taxon>Rhodospirillaceae</taxon>
        <taxon>Ferrovibrio</taxon>
    </lineage>
</organism>
<feature type="transmembrane region" description="Helical" evidence="7">
    <location>
        <begin position="76"/>
        <end position="100"/>
    </location>
</feature>